<evidence type="ECO:0000313" key="1">
    <source>
        <dbReference type="EMBL" id="MDJ1172789.1"/>
    </source>
</evidence>
<proteinExistence type="predicted"/>
<organism evidence="1 2">
    <name type="scientific">Roseofilum capinflatum BLCC-M114</name>
    <dbReference type="NCBI Taxonomy" id="3022440"/>
    <lineage>
        <taxon>Bacteria</taxon>
        <taxon>Bacillati</taxon>
        <taxon>Cyanobacteriota</taxon>
        <taxon>Cyanophyceae</taxon>
        <taxon>Desertifilales</taxon>
        <taxon>Desertifilaceae</taxon>
        <taxon>Roseofilum</taxon>
        <taxon>Roseofilum capinflatum</taxon>
    </lineage>
</organism>
<dbReference type="EMBL" id="JAQOSO010000004">
    <property type="protein sequence ID" value="MDJ1172789.1"/>
    <property type="molecule type" value="Genomic_DNA"/>
</dbReference>
<sequence>MATYQEICRQVQTLTPDEQLRLLEELAGMVRQRMLIQPKRNIMDLEGLGKDIWHGLDAQEYVNQERDSWNG</sequence>
<reference evidence="1 2" key="1">
    <citation type="submission" date="2023-01" db="EMBL/GenBank/DDBJ databases">
        <title>Novel diversity within Roseofilum (Cyanobacteria; Desertifilaceae) from marine benthic mats with descriptions of four novel species.</title>
        <authorList>
            <person name="Wang Y."/>
            <person name="Berthold D.E."/>
            <person name="Hu J."/>
            <person name="Lefler F.W."/>
            <person name="Laughinghouse H.D. IV."/>
        </authorList>
    </citation>
    <scope>NUCLEOTIDE SEQUENCE [LARGE SCALE GENOMIC DNA]</scope>
    <source>
        <strain evidence="1 2">BLCC-M114</strain>
    </source>
</reference>
<gene>
    <name evidence="1" type="ORF">PMG25_01640</name>
</gene>
<comment type="caution">
    <text evidence="1">The sequence shown here is derived from an EMBL/GenBank/DDBJ whole genome shotgun (WGS) entry which is preliminary data.</text>
</comment>
<dbReference type="Proteomes" id="UP001235849">
    <property type="component" value="Unassembled WGS sequence"/>
</dbReference>
<keyword evidence="2" id="KW-1185">Reference proteome</keyword>
<protein>
    <submittedName>
        <fullName evidence="1">Uncharacterized protein</fullName>
    </submittedName>
</protein>
<accession>A0ABT7B2A6</accession>
<evidence type="ECO:0000313" key="2">
    <source>
        <dbReference type="Proteomes" id="UP001235849"/>
    </source>
</evidence>
<dbReference type="RefSeq" id="WP_283765168.1">
    <property type="nucleotide sequence ID" value="NZ_JAQOSO010000004.1"/>
</dbReference>
<name>A0ABT7B2A6_9CYAN</name>